<accession>A0A8S5NQL4</accession>
<dbReference type="Pfam" id="PF06199">
    <property type="entry name" value="Phage_tail_2"/>
    <property type="match status" value="1"/>
</dbReference>
<dbReference type="InterPro" id="IPR011855">
    <property type="entry name" value="Phgtail_TP901_1"/>
</dbReference>
<evidence type="ECO:0000313" key="1">
    <source>
        <dbReference type="EMBL" id="DAD97030.1"/>
    </source>
</evidence>
<name>A0A8S5NQL4_9CAUD</name>
<protein>
    <submittedName>
        <fullName evidence="1">Major tail protein</fullName>
    </submittedName>
</protein>
<sequence>MPAQPATTPKKLYKPAQTAMPTAGKNYLIYLNVGTDETTNAEWLILGGQRSGDVSRKADAIDASSKDSGGWKVTIPGQKEWSIDLETLLMPNEESLVLLEKAFLNDEKIHLKFEYPDKSYMTGYASITELSLSTPHDDVATYKGSLNGAGPLSELKKA</sequence>
<dbReference type="EMBL" id="BK015228">
    <property type="protein sequence ID" value="DAD97030.1"/>
    <property type="molecule type" value="Genomic_DNA"/>
</dbReference>
<dbReference type="NCBIfam" id="TIGR02126">
    <property type="entry name" value="phgtail_TP901_1"/>
    <property type="match status" value="1"/>
</dbReference>
<reference evidence="1" key="1">
    <citation type="journal article" date="2021" name="Proc. Natl. Acad. Sci. U.S.A.">
        <title>A Catalog of Tens of Thousands of Viruses from Human Metagenomes Reveals Hidden Associations with Chronic Diseases.</title>
        <authorList>
            <person name="Tisza M.J."/>
            <person name="Buck C.B."/>
        </authorList>
    </citation>
    <scope>NUCLEOTIDE SEQUENCE</scope>
    <source>
        <strain evidence="1">CteaT5</strain>
    </source>
</reference>
<proteinExistence type="predicted"/>
<organism evidence="1">
    <name type="scientific">Myoviridae sp. cteaT5</name>
    <dbReference type="NCBI Taxonomy" id="2826676"/>
    <lineage>
        <taxon>Viruses</taxon>
        <taxon>Duplodnaviria</taxon>
        <taxon>Heunggongvirae</taxon>
        <taxon>Uroviricota</taxon>
        <taxon>Caudoviricetes</taxon>
    </lineage>
</organism>
<dbReference type="NCBIfam" id="NF047353">
    <property type="entry name" value="tube_lmo2291"/>
    <property type="match status" value="1"/>
</dbReference>
<dbReference type="Gene3D" id="4.10.410.40">
    <property type="match status" value="1"/>
</dbReference>